<dbReference type="PANTHER" id="PTHR30273">
    <property type="entry name" value="PERIPLASMIC SIGNAL SENSOR AND SIGMA FACTOR ACTIVATOR FECR-RELATED"/>
    <property type="match status" value="1"/>
</dbReference>
<dbReference type="Gene3D" id="2.60.120.1440">
    <property type="match status" value="1"/>
</dbReference>
<name>A0ABT0BL42_9SPHN</name>
<sequence length="320" mass="35058">MTDKTAYEAGDEEEAALWVARHLSNAVDATAFSAWLAGGEGRRETFDALWATCMDDAVADGLRLHQQQERTVRNSHRARTHRRIAAGAAAAAATAALVFTWPQVRFALTPEQTFATRIGEISRVTLSDGSTVLLNGDSRIRAKIGAGRREVQLDEGEALFDVTHDPQRPFTVVADNSQVTVLGTRFDLARNGGRVDLEVERGLVSFESTSEQQSAVLVPAQHRAALVNGRITPPATLKRSSATDWQSGWLQVADMPLADIIPRLERWTGKDIVVEDPALLRTRAAGRFRLTQPEVVLESLGELYGFTVDVSGNAYILEKR</sequence>
<reference evidence="4 5" key="1">
    <citation type="submission" date="2022-04" db="EMBL/GenBank/DDBJ databases">
        <title>Identification of a novel bacterium isolated from mangrove sediments.</title>
        <authorList>
            <person name="Pan X."/>
        </authorList>
    </citation>
    <scope>NUCLEOTIDE SEQUENCE [LARGE SCALE GENOMIC DNA]</scope>
    <source>
        <strain evidence="4 5">B2638</strain>
    </source>
</reference>
<dbReference type="PIRSF" id="PIRSF018266">
    <property type="entry name" value="FecR"/>
    <property type="match status" value="1"/>
</dbReference>
<evidence type="ECO:0000256" key="1">
    <source>
        <dbReference type="SAM" id="Phobius"/>
    </source>
</evidence>
<dbReference type="InterPro" id="IPR012373">
    <property type="entry name" value="Ferrdict_sens_TM"/>
</dbReference>
<gene>
    <name evidence="4" type="ORF">MTR66_03015</name>
</gene>
<dbReference type="InterPro" id="IPR032508">
    <property type="entry name" value="FecR_C"/>
</dbReference>
<organism evidence="4 5">
    <name type="scientific">Novosphingobium beihaiensis</name>
    <dbReference type="NCBI Taxonomy" id="2930389"/>
    <lineage>
        <taxon>Bacteria</taxon>
        <taxon>Pseudomonadati</taxon>
        <taxon>Pseudomonadota</taxon>
        <taxon>Alphaproteobacteria</taxon>
        <taxon>Sphingomonadales</taxon>
        <taxon>Sphingomonadaceae</taxon>
        <taxon>Novosphingobium</taxon>
    </lineage>
</organism>
<feature type="domain" description="Protein FecR C-terminal" evidence="3">
    <location>
        <begin position="254"/>
        <end position="316"/>
    </location>
</feature>
<evidence type="ECO:0000313" key="4">
    <source>
        <dbReference type="EMBL" id="MCJ2185781.1"/>
    </source>
</evidence>
<dbReference type="RefSeq" id="WP_243917767.1">
    <property type="nucleotide sequence ID" value="NZ_JALHLG010000003.1"/>
</dbReference>
<dbReference type="Proteomes" id="UP001202281">
    <property type="component" value="Unassembled WGS sequence"/>
</dbReference>
<accession>A0ABT0BL42</accession>
<feature type="transmembrane region" description="Helical" evidence="1">
    <location>
        <begin position="84"/>
        <end position="102"/>
    </location>
</feature>
<evidence type="ECO:0000259" key="2">
    <source>
        <dbReference type="Pfam" id="PF04773"/>
    </source>
</evidence>
<dbReference type="Pfam" id="PF16344">
    <property type="entry name" value="FecR_C"/>
    <property type="match status" value="1"/>
</dbReference>
<keyword evidence="1" id="KW-1133">Transmembrane helix</keyword>
<dbReference type="Pfam" id="PF04773">
    <property type="entry name" value="FecR"/>
    <property type="match status" value="1"/>
</dbReference>
<protein>
    <submittedName>
        <fullName evidence="4">FecR domain-containing protein</fullName>
    </submittedName>
</protein>
<feature type="domain" description="FecR protein" evidence="2">
    <location>
        <begin position="113"/>
        <end position="204"/>
    </location>
</feature>
<dbReference type="Gene3D" id="3.55.50.30">
    <property type="match status" value="1"/>
</dbReference>
<evidence type="ECO:0000313" key="5">
    <source>
        <dbReference type="Proteomes" id="UP001202281"/>
    </source>
</evidence>
<keyword evidence="5" id="KW-1185">Reference proteome</keyword>
<comment type="caution">
    <text evidence="4">The sequence shown here is derived from an EMBL/GenBank/DDBJ whole genome shotgun (WGS) entry which is preliminary data.</text>
</comment>
<keyword evidence="1" id="KW-0812">Transmembrane</keyword>
<dbReference type="EMBL" id="JALHLG010000003">
    <property type="protein sequence ID" value="MCJ2185781.1"/>
    <property type="molecule type" value="Genomic_DNA"/>
</dbReference>
<keyword evidence="1" id="KW-0472">Membrane</keyword>
<evidence type="ECO:0000259" key="3">
    <source>
        <dbReference type="Pfam" id="PF16344"/>
    </source>
</evidence>
<dbReference type="PANTHER" id="PTHR30273:SF2">
    <property type="entry name" value="PROTEIN FECR"/>
    <property type="match status" value="1"/>
</dbReference>
<proteinExistence type="predicted"/>
<dbReference type="InterPro" id="IPR006860">
    <property type="entry name" value="FecR"/>
</dbReference>